<dbReference type="GO" id="GO:0005737">
    <property type="term" value="C:cytoplasm"/>
    <property type="evidence" value="ECO:0007669"/>
    <property type="project" value="TreeGrafter"/>
</dbReference>
<dbReference type="GO" id="GO:0008270">
    <property type="term" value="F:zinc ion binding"/>
    <property type="evidence" value="ECO:0007669"/>
    <property type="project" value="TreeGrafter"/>
</dbReference>
<dbReference type="EC" id="3.5.4.16" evidence="3"/>
<accession>A0A428RQY0</accession>
<dbReference type="STRING" id="1325735.A0A428RQY0"/>
<dbReference type="NCBIfam" id="NF006826">
    <property type="entry name" value="PRK09347.1-3"/>
    <property type="match status" value="1"/>
</dbReference>
<dbReference type="InterPro" id="IPR018234">
    <property type="entry name" value="GTP_CycHdrlase_I_CS"/>
</dbReference>
<evidence type="ECO:0000256" key="7">
    <source>
        <dbReference type="ARBA" id="ARBA00022801"/>
    </source>
</evidence>
<dbReference type="Gene3D" id="1.10.286.10">
    <property type="match status" value="1"/>
</dbReference>
<dbReference type="Gene3D" id="3.30.1130.10">
    <property type="match status" value="1"/>
</dbReference>
<protein>
    <recommendedName>
        <fullName evidence="4">GTP cyclohydrolase 1</fullName>
        <ecNumber evidence="3">3.5.4.16</ecNumber>
    </recommendedName>
    <alternativeName>
        <fullName evidence="10">GTP cyclohydrolase I</fullName>
    </alternativeName>
</protein>
<evidence type="ECO:0000256" key="6">
    <source>
        <dbReference type="ARBA" id="ARBA00022741"/>
    </source>
</evidence>
<evidence type="ECO:0000256" key="11">
    <source>
        <dbReference type="ARBA" id="ARBA00055676"/>
    </source>
</evidence>
<dbReference type="UniPathway" id="UPA00848">
    <property type="reaction ID" value="UER00151"/>
</dbReference>
<comment type="function">
    <text evidence="11">GTP cyclohydrolase 1 is the first enzyme in the biosynthetic pathway leading to folic acid.</text>
</comment>
<keyword evidence="7 13" id="KW-0378">Hydrolase</keyword>
<evidence type="ECO:0000256" key="9">
    <source>
        <dbReference type="ARBA" id="ARBA00023134"/>
    </source>
</evidence>
<dbReference type="PROSITE" id="PS00860">
    <property type="entry name" value="GTP_CYCLOHYDROL_1_2"/>
    <property type="match status" value="1"/>
</dbReference>
<gene>
    <name evidence="13" type="ORF">CEP52_017455</name>
</gene>
<evidence type="ECO:0000256" key="10">
    <source>
        <dbReference type="ARBA" id="ARBA00030854"/>
    </source>
</evidence>
<dbReference type="InterPro" id="IPR001474">
    <property type="entry name" value="GTP_CycHdrlase_I"/>
</dbReference>
<dbReference type="AlphaFoldDB" id="A0A428RQY0"/>
<dbReference type="InterPro" id="IPR043133">
    <property type="entry name" value="GTP-CH-I_C/QueF"/>
</dbReference>
<keyword evidence="9" id="KW-0342">GTP-binding</keyword>
<dbReference type="GO" id="GO:0006729">
    <property type="term" value="P:tetrahydrobiopterin biosynthetic process"/>
    <property type="evidence" value="ECO:0007669"/>
    <property type="project" value="TreeGrafter"/>
</dbReference>
<feature type="domain" description="GTP cyclohydrolase I" evidence="12">
    <location>
        <begin position="7"/>
        <end position="161"/>
    </location>
</feature>
<dbReference type="Proteomes" id="UP000287144">
    <property type="component" value="Unassembled WGS sequence"/>
</dbReference>
<dbReference type="InterPro" id="IPR020602">
    <property type="entry name" value="GTP_CycHdrlase_I_dom"/>
</dbReference>
<comment type="caution">
    <text evidence="13">The sequence shown here is derived from an EMBL/GenBank/DDBJ whole genome shotgun (WGS) entry which is preliminary data.</text>
</comment>
<evidence type="ECO:0000313" key="14">
    <source>
        <dbReference type="Proteomes" id="UP000287144"/>
    </source>
</evidence>
<evidence type="ECO:0000256" key="8">
    <source>
        <dbReference type="ARBA" id="ARBA00022909"/>
    </source>
</evidence>
<dbReference type="EMBL" id="NKCK01000565">
    <property type="protein sequence ID" value="RSL79977.1"/>
    <property type="molecule type" value="Genomic_DNA"/>
</dbReference>
<comment type="pathway">
    <text evidence="1">Cofactor biosynthesis; 7,8-dihydroneopterin triphosphate biosynthesis; 7,8-dihydroneopterin triphosphate from GTP: step 1/1.</text>
</comment>
<dbReference type="FunFam" id="1.10.286.10:FF:000003">
    <property type="entry name" value="GTP cyclohydrolase 1"/>
    <property type="match status" value="1"/>
</dbReference>
<organism evidence="13 14">
    <name type="scientific">Fusarium oligoseptatum</name>
    <dbReference type="NCBI Taxonomy" id="2604345"/>
    <lineage>
        <taxon>Eukaryota</taxon>
        <taxon>Fungi</taxon>
        <taxon>Dikarya</taxon>
        <taxon>Ascomycota</taxon>
        <taxon>Pezizomycotina</taxon>
        <taxon>Sordariomycetes</taxon>
        <taxon>Hypocreomycetidae</taxon>
        <taxon>Hypocreales</taxon>
        <taxon>Nectriaceae</taxon>
        <taxon>Fusarium</taxon>
        <taxon>Fusarium solani species complex</taxon>
    </lineage>
</organism>
<keyword evidence="6" id="KW-0547">Nucleotide-binding</keyword>
<evidence type="ECO:0000256" key="4">
    <source>
        <dbReference type="ARBA" id="ARBA00017272"/>
    </source>
</evidence>
<dbReference type="GO" id="GO:0003934">
    <property type="term" value="F:GTP cyclohydrolase I activity"/>
    <property type="evidence" value="ECO:0007669"/>
    <property type="project" value="UniProtKB-EC"/>
</dbReference>
<keyword evidence="8" id="KW-0289">Folate biosynthesis</keyword>
<dbReference type="GO" id="GO:0005525">
    <property type="term" value="F:GTP binding"/>
    <property type="evidence" value="ECO:0007669"/>
    <property type="project" value="UniProtKB-KW"/>
</dbReference>
<evidence type="ECO:0000256" key="5">
    <source>
        <dbReference type="ARBA" id="ARBA00022533"/>
    </source>
</evidence>
<dbReference type="Pfam" id="PF01227">
    <property type="entry name" value="GTP_cyclohydroI"/>
    <property type="match status" value="1"/>
</dbReference>
<dbReference type="InterPro" id="IPR043134">
    <property type="entry name" value="GTP-CH-I_N"/>
</dbReference>
<dbReference type="SUPFAM" id="SSF55620">
    <property type="entry name" value="Tetrahydrobiopterin biosynthesis enzymes-like"/>
    <property type="match status" value="1"/>
</dbReference>
<dbReference type="NCBIfam" id="TIGR00063">
    <property type="entry name" value="folE"/>
    <property type="match status" value="1"/>
</dbReference>
<dbReference type="FunFam" id="3.30.1130.10:FF:000012">
    <property type="entry name" value="GTP cyclohydrolase 1"/>
    <property type="match status" value="1"/>
</dbReference>
<dbReference type="NCBIfam" id="NF006825">
    <property type="entry name" value="PRK09347.1-2"/>
    <property type="match status" value="1"/>
</dbReference>
<evidence type="ECO:0000256" key="3">
    <source>
        <dbReference type="ARBA" id="ARBA00012715"/>
    </source>
</evidence>
<sequence length="172" mass="19438">MRLEKMQSAVRTLLECIGEDVDREGLQDTPLRYAKALLFLTKGYQMSVKDTVNNALFCEGHSEMVIVKDIEIFSLCEHHLVPFTGKIHIGYIPSNTVIGLSKLSRIAEILSRRLQIQERLTKEVAHAITDVLQPQGVAVVMESSHLCMVIRGCFETKSETRYEFLRLVGMNG</sequence>
<dbReference type="PANTHER" id="PTHR11109">
    <property type="entry name" value="GTP CYCLOHYDROLASE I"/>
    <property type="match status" value="1"/>
</dbReference>
<dbReference type="HAMAP" id="MF_00223">
    <property type="entry name" value="FolE"/>
    <property type="match status" value="1"/>
</dbReference>
<name>A0A428RQY0_9HYPO</name>
<evidence type="ECO:0000256" key="1">
    <source>
        <dbReference type="ARBA" id="ARBA00005080"/>
    </source>
</evidence>
<dbReference type="GO" id="GO:0046654">
    <property type="term" value="P:tetrahydrofolate biosynthetic process"/>
    <property type="evidence" value="ECO:0007669"/>
    <property type="project" value="InterPro"/>
</dbReference>
<proteinExistence type="inferred from homology"/>
<keyword evidence="14" id="KW-1185">Reference proteome</keyword>
<reference evidence="13 14" key="1">
    <citation type="submission" date="2017-06" db="EMBL/GenBank/DDBJ databases">
        <title>Comparative genomic analysis of Ambrosia Fusariam Clade fungi.</title>
        <authorList>
            <person name="Stajich J.E."/>
            <person name="Carrillo J."/>
            <person name="Kijimoto T."/>
            <person name="Eskalen A."/>
            <person name="O'Donnell K."/>
            <person name="Kasson M."/>
        </authorList>
    </citation>
    <scope>NUCLEOTIDE SEQUENCE [LARGE SCALE GENOMIC DNA]</scope>
    <source>
        <strain evidence="13 14">NRRL62579</strain>
    </source>
</reference>
<comment type="similarity">
    <text evidence="2">Belongs to the GTP cyclohydrolase I family.</text>
</comment>
<evidence type="ECO:0000256" key="2">
    <source>
        <dbReference type="ARBA" id="ARBA00008085"/>
    </source>
</evidence>
<evidence type="ECO:0000259" key="12">
    <source>
        <dbReference type="Pfam" id="PF01227"/>
    </source>
</evidence>
<evidence type="ECO:0000313" key="13">
    <source>
        <dbReference type="EMBL" id="RSL79977.1"/>
    </source>
</evidence>
<keyword evidence="5" id="KW-0021">Allosteric enzyme</keyword>
<dbReference type="PANTHER" id="PTHR11109:SF7">
    <property type="entry name" value="GTP CYCLOHYDROLASE 1"/>
    <property type="match status" value="1"/>
</dbReference>
<dbReference type="PROSITE" id="PS00859">
    <property type="entry name" value="GTP_CYCLOHYDROL_1_1"/>
    <property type="match status" value="1"/>
</dbReference>
<dbReference type="GO" id="GO:0046656">
    <property type="term" value="P:folic acid biosynthetic process"/>
    <property type="evidence" value="ECO:0007669"/>
    <property type="project" value="UniProtKB-KW"/>
</dbReference>